<dbReference type="Proteomes" id="UP000177798">
    <property type="component" value="Chromosome 4"/>
</dbReference>
<reference evidence="2" key="1">
    <citation type="journal article" date="2017" name="Genome Biol. Evol.">
        <title>The complete genome sequence of the phytopathogenic fungus Sclerotinia sclerotiorum reveals insights into the genome architecture of broad host range pathogens.</title>
        <authorList>
            <person name="Derbyshire M."/>
            <person name="Denton-Giles M."/>
            <person name="Hegedus D."/>
            <person name="Seifbarghy S."/>
            <person name="Rollins J."/>
            <person name="van Kan J."/>
            <person name="Seidl M.F."/>
            <person name="Faino L."/>
            <person name="Mbengue M."/>
            <person name="Navaud O."/>
            <person name="Raffaele S."/>
            <person name="Hammond-Kosack K."/>
            <person name="Heard S."/>
            <person name="Oliver R."/>
        </authorList>
    </citation>
    <scope>NUCLEOTIDE SEQUENCE [LARGE SCALE GENOMIC DNA]</scope>
    <source>
        <strain evidence="2">ATCC 18683 / 1980 / Ss-1</strain>
    </source>
</reference>
<dbReference type="EMBL" id="CP017817">
    <property type="protein sequence ID" value="APA09069.1"/>
    <property type="molecule type" value="Genomic_DNA"/>
</dbReference>
<dbReference type="AlphaFoldDB" id="A0A1D9Q2H9"/>
<protein>
    <submittedName>
        <fullName evidence="1">Uncharacterized protein</fullName>
    </submittedName>
</protein>
<evidence type="ECO:0000313" key="1">
    <source>
        <dbReference type="EMBL" id="APA09069.1"/>
    </source>
</evidence>
<gene>
    <name evidence="1" type="ORF">sscle_04g038390</name>
</gene>
<accession>A0A1D9Q2H9</accession>
<name>A0A1D9Q2H9_SCLS1</name>
<organism evidence="1 2">
    <name type="scientific">Sclerotinia sclerotiorum (strain ATCC 18683 / 1980 / Ss-1)</name>
    <name type="common">White mold</name>
    <name type="synonym">Whetzelinia sclerotiorum</name>
    <dbReference type="NCBI Taxonomy" id="665079"/>
    <lineage>
        <taxon>Eukaryota</taxon>
        <taxon>Fungi</taxon>
        <taxon>Dikarya</taxon>
        <taxon>Ascomycota</taxon>
        <taxon>Pezizomycotina</taxon>
        <taxon>Leotiomycetes</taxon>
        <taxon>Helotiales</taxon>
        <taxon>Sclerotiniaceae</taxon>
        <taxon>Sclerotinia</taxon>
    </lineage>
</organism>
<proteinExistence type="predicted"/>
<sequence>MSTTLTTFPFEVLPIFEEVLVLEAVETPKIRCDLAALQFKFNLRSCTVRQADVLENSHIFHNHRPSAALADGQARMGSALVMLVRTQIVSHPEASKACRYSCCQPLIGKARMILKLDSFLT</sequence>
<dbReference type="VEuPathDB" id="FungiDB:sscle_04g038390"/>
<evidence type="ECO:0000313" key="2">
    <source>
        <dbReference type="Proteomes" id="UP000177798"/>
    </source>
</evidence>